<keyword evidence="4" id="KW-1185">Reference proteome</keyword>
<proteinExistence type="predicted"/>
<dbReference type="EMBL" id="CP002364">
    <property type="protein sequence ID" value="ADW18243.1"/>
    <property type="molecule type" value="Genomic_DNA"/>
</dbReference>
<sequence>MSIASRRRLISGKGLVPMDPQQNTPRSSPGERQPSPAPLWGDRLPANILRWLSIAARTSHLGVAAVLFGGLLLLVPFARLAPWHHLTIVTGAVLLTLEWQHDSRWPHRGKGLLALLHLGLCLLIHLAPALTVPLLWAILISGSVGSHMPRRFRHWSILQGWERQDNEPRPR</sequence>
<name>A0A7U3YMR4_DESPD</name>
<keyword evidence="2" id="KW-0812">Transmembrane</keyword>
<evidence type="ECO:0000256" key="1">
    <source>
        <dbReference type="SAM" id="MobiDB-lite"/>
    </source>
</evidence>
<keyword evidence="2" id="KW-1133">Transmembrane helix</keyword>
<evidence type="ECO:0000313" key="3">
    <source>
        <dbReference type="EMBL" id="ADW18243.1"/>
    </source>
</evidence>
<dbReference type="KEGG" id="dpr:Despr_2095"/>
<gene>
    <name evidence="3" type="ordered locus">Despr_2095</name>
</gene>
<evidence type="ECO:0000256" key="2">
    <source>
        <dbReference type="SAM" id="Phobius"/>
    </source>
</evidence>
<dbReference type="AlphaFoldDB" id="A0A7U3YMR4"/>
<feature type="transmembrane region" description="Helical" evidence="2">
    <location>
        <begin position="59"/>
        <end position="77"/>
    </location>
</feature>
<organism evidence="3 4">
    <name type="scientific">Desulfobulbus propionicus (strain ATCC 33891 / DSM 2032 / VKM B-1956 / 1pr3)</name>
    <dbReference type="NCBI Taxonomy" id="577650"/>
    <lineage>
        <taxon>Bacteria</taxon>
        <taxon>Pseudomonadati</taxon>
        <taxon>Thermodesulfobacteriota</taxon>
        <taxon>Desulfobulbia</taxon>
        <taxon>Desulfobulbales</taxon>
        <taxon>Desulfobulbaceae</taxon>
        <taxon>Desulfobulbus</taxon>
    </lineage>
</organism>
<keyword evidence="2" id="KW-0472">Membrane</keyword>
<protein>
    <submittedName>
        <fullName evidence="3">Uncharacterized protein</fullName>
    </submittedName>
</protein>
<feature type="region of interest" description="Disordered" evidence="1">
    <location>
        <begin position="14"/>
        <end position="39"/>
    </location>
</feature>
<dbReference type="Proteomes" id="UP000006365">
    <property type="component" value="Chromosome"/>
</dbReference>
<accession>A0A7U3YMR4</accession>
<reference evidence="3 4" key="1">
    <citation type="journal article" date="2011" name="Stand. Genomic Sci.">
        <title>Complete genome sequence of Desulfobulbus propionicus type strain (1pr3).</title>
        <authorList>
            <person name="Pagani I."/>
            <person name="Lapidus A."/>
            <person name="Nolan M."/>
            <person name="Lucas S."/>
            <person name="Hammon N."/>
            <person name="Deshpande S."/>
            <person name="Cheng J.F."/>
            <person name="Chertkov O."/>
            <person name="Davenport K."/>
            <person name="Tapia R."/>
            <person name="Han C."/>
            <person name="Goodwin L."/>
            <person name="Pitluck S."/>
            <person name="Liolios K."/>
            <person name="Mavromatis K."/>
            <person name="Ivanova N."/>
            <person name="Mikhailova N."/>
            <person name="Pati A."/>
            <person name="Chen A."/>
            <person name="Palaniappan K."/>
            <person name="Land M."/>
            <person name="Hauser L."/>
            <person name="Chang Y.J."/>
            <person name="Jeffries C.D."/>
            <person name="Detter J.C."/>
            <person name="Brambilla E."/>
            <person name="Kannan K.P."/>
            <person name="Djao O.D."/>
            <person name="Rohde M."/>
            <person name="Pukall R."/>
            <person name="Spring S."/>
            <person name="Goker M."/>
            <person name="Sikorski J."/>
            <person name="Woyke T."/>
            <person name="Bristow J."/>
            <person name="Eisen J.A."/>
            <person name="Markowitz V."/>
            <person name="Hugenholtz P."/>
            <person name="Kyrpides N.C."/>
            <person name="Klenk H.P."/>
        </authorList>
    </citation>
    <scope>NUCLEOTIDE SEQUENCE [LARGE SCALE GENOMIC DNA]</scope>
    <source>
        <strain evidence="4">ATCC 33891 / DSM 2032 / 1pr3</strain>
    </source>
</reference>
<evidence type="ECO:0000313" key="4">
    <source>
        <dbReference type="Proteomes" id="UP000006365"/>
    </source>
</evidence>
<feature type="transmembrane region" description="Helical" evidence="2">
    <location>
        <begin position="112"/>
        <end position="139"/>
    </location>
</feature>